<dbReference type="PROSITE" id="PS50011">
    <property type="entry name" value="PROTEIN_KINASE_DOM"/>
    <property type="match status" value="1"/>
</dbReference>
<dbReference type="PROSITE" id="PS00108">
    <property type="entry name" value="PROTEIN_KINASE_ST"/>
    <property type="match status" value="1"/>
</dbReference>
<dbReference type="GO" id="GO:0005524">
    <property type="term" value="F:ATP binding"/>
    <property type="evidence" value="ECO:0007669"/>
    <property type="project" value="InterPro"/>
</dbReference>
<dbReference type="PANTHER" id="PTHR44167">
    <property type="entry name" value="OVARIAN-SPECIFIC SERINE/THREONINE-PROTEIN KINASE LOK-RELATED"/>
    <property type="match status" value="1"/>
</dbReference>
<name>A0A481Z775_9VIRU</name>
<dbReference type="GO" id="GO:0004674">
    <property type="term" value="F:protein serine/threonine kinase activity"/>
    <property type="evidence" value="ECO:0007669"/>
    <property type="project" value="TreeGrafter"/>
</dbReference>
<accession>A0A481Z775</accession>
<protein>
    <submittedName>
        <fullName evidence="2">Protein kinase</fullName>
    </submittedName>
</protein>
<dbReference type="InterPro" id="IPR008271">
    <property type="entry name" value="Ser/Thr_kinase_AS"/>
</dbReference>
<keyword evidence="2" id="KW-0418">Kinase</keyword>
<dbReference type="SUPFAM" id="SSF56112">
    <property type="entry name" value="Protein kinase-like (PK-like)"/>
    <property type="match status" value="1"/>
</dbReference>
<dbReference type="PANTHER" id="PTHR44167:SF24">
    <property type="entry name" value="SERINE_THREONINE-PROTEIN KINASE CHK2"/>
    <property type="match status" value="1"/>
</dbReference>
<dbReference type="SMART" id="SM00220">
    <property type="entry name" value="S_TKc"/>
    <property type="match status" value="1"/>
</dbReference>
<dbReference type="InterPro" id="IPR011009">
    <property type="entry name" value="Kinase-like_dom_sf"/>
</dbReference>
<sequence>MLRRREKIPLIRSCVADTNIVSPNCTDLFKRYKVIGEIAENVGTFGIIFEVYNTERKEKSILKVLKSFGEITNNEIYIGCVLTYNKLPGFVKYKDYFICDQTPDDFLVSLERSYSPEDMFVYIEMEKGDGSLYNLLYEIKAKLTPEDIKSVLFEMLYSIHLARYKLGFVHNDIKEDNILYKAEPNPRVYELENGQKVKAASIYRPLFIDFGRSSVIDHESSAGRDERLDQEAMITVIKRIDPENLVISMMKTDMNLSITLNSDYFKELYI</sequence>
<keyword evidence="2" id="KW-0808">Transferase</keyword>
<proteinExistence type="predicted"/>
<feature type="domain" description="Protein kinase" evidence="1">
    <location>
        <begin position="34"/>
        <end position="270"/>
    </location>
</feature>
<dbReference type="EMBL" id="MK500535">
    <property type="protein sequence ID" value="QBK91385.1"/>
    <property type="molecule type" value="Genomic_DNA"/>
</dbReference>
<dbReference type="Gene3D" id="1.10.510.10">
    <property type="entry name" value="Transferase(Phosphotransferase) domain 1"/>
    <property type="match status" value="1"/>
</dbReference>
<evidence type="ECO:0000313" key="2">
    <source>
        <dbReference type="EMBL" id="QBK91385.1"/>
    </source>
</evidence>
<reference evidence="2" key="1">
    <citation type="journal article" date="2019" name="MBio">
        <title>Virus Genomes from Deep Sea Sediments Expand the Ocean Megavirome and Support Independent Origins of Viral Gigantism.</title>
        <authorList>
            <person name="Backstrom D."/>
            <person name="Yutin N."/>
            <person name="Jorgensen S.L."/>
            <person name="Dharamshi J."/>
            <person name="Homa F."/>
            <person name="Zaremba-Niedwiedzka K."/>
            <person name="Spang A."/>
            <person name="Wolf Y.I."/>
            <person name="Koonin E.V."/>
            <person name="Ettema T.J."/>
        </authorList>
    </citation>
    <scope>NUCLEOTIDE SEQUENCE</scope>
</reference>
<dbReference type="InterPro" id="IPR000719">
    <property type="entry name" value="Prot_kinase_dom"/>
</dbReference>
<gene>
    <name evidence="2" type="ORF">LCPAC302_00050</name>
</gene>
<organism evidence="2">
    <name type="scientific">Pithovirus LCPAC302</name>
    <dbReference type="NCBI Taxonomy" id="2506593"/>
    <lineage>
        <taxon>Viruses</taxon>
        <taxon>Pithoviruses</taxon>
    </lineage>
</organism>
<evidence type="ECO:0000259" key="1">
    <source>
        <dbReference type="PROSITE" id="PS50011"/>
    </source>
</evidence>